<name>A0A7G9GLV5_9FIRM</name>
<keyword evidence="2" id="KW-1185">Reference proteome</keyword>
<sequence length="115" mass="13317">MEFDVKTEFPDLLKRLSDKYAEYEYLLEDDFIEVIEFSVYHYLRLSNDPTITSFNSMARSWIKRACIEALDRITKLGVTGGIKQYSENGYQFTLDGVEISTALASEIIPRVGYPR</sequence>
<reference evidence="1 2" key="1">
    <citation type="submission" date="2020-08" db="EMBL/GenBank/DDBJ databases">
        <authorList>
            <person name="Liu C."/>
            <person name="Sun Q."/>
        </authorList>
    </citation>
    <scope>NUCLEOTIDE SEQUENCE [LARGE SCALE GENOMIC DNA]</scope>
    <source>
        <strain evidence="1 2">NSJ-61</strain>
    </source>
</reference>
<dbReference type="KEGG" id="ehn:H9Q80_16300"/>
<organism evidence="1 2">
    <name type="scientific">[Eubacterium] hominis</name>
    <dbReference type="NCBI Taxonomy" id="2764325"/>
    <lineage>
        <taxon>Bacteria</taxon>
        <taxon>Bacillati</taxon>
        <taxon>Bacillota</taxon>
        <taxon>Erysipelotrichia</taxon>
        <taxon>Erysipelotrichales</taxon>
        <taxon>Erysipelotrichaceae</taxon>
        <taxon>Amedibacillus</taxon>
    </lineage>
</organism>
<dbReference type="Proteomes" id="UP000515856">
    <property type="component" value="Chromosome"/>
</dbReference>
<dbReference type="RefSeq" id="WP_117452047.1">
    <property type="nucleotide sequence ID" value="NZ_CP060636.1"/>
</dbReference>
<evidence type="ECO:0000313" key="1">
    <source>
        <dbReference type="EMBL" id="QNM11787.1"/>
    </source>
</evidence>
<evidence type="ECO:0008006" key="3">
    <source>
        <dbReference type="Google" id="ProtNLM"/>
    </source>
</evidence>
<proteinExistence type="predicted"/>
<accession>A0A7G9GLV5</accession>
<gene>
    <name evidence="1" type="ORF">H9Q80_16300</name>
</gene>
<evidence type="ECO:0000313" key="2">
    <source>
        <dbReference type="Proteomes" id="UP000515856"/>
    </source>
</evidence>
<dbReference type="EMBL" id="CP060636">
    <property type="protein sequence ID" value="QNM11787.1"/>
    <property type="molecule type" value="Genomic_DNA"/>
</dbReference>
<protein>
    <recommendedName>
        <fullName evidence="3">Phage gp6-like head-tail connector protein</fullName>
    </recommendedName>
</protein>
<dbReference type="AlphaFoldDB" id="A0A7G9GLV5"/>